<reference evidence="1 2" key="1">
    <citation type="submission" date="2020-07" db="EMBL/GenBank/DDBJ databases">
        <title>Telomere length de novo assembly of all 7 chromosomes of the fungus, Metarhizium brunneum, using a novel assembly pipeline.</title>
        <authorList>
            <person name="Saud z."/>
            <person name="Kortsinoglou A."/>
            <person name="Kouvelis V.N."/>
            <person name="Butt T.M."/>
        </authorList>
    </citation>
    <scope>NUCLEOTIDE SEQUENCE [LARGE SCALE GENOMIC DNA]</scope>
    <source>
        <strain evidence="1 2">4556</strain>
    </source>
</reference>
<dbReference type="KEGG" id="mbrn:90967930"/>
<protein>
    <submittedName>
        <fullName evidence="1">Uncharacterized protein</fullName>
    </submittedName>
</protein>
<dbReference type="OrthoDB" id="10602895at2759"/>
<dbReference type="GeneID" id="90967930"/>
<dbReference type="AlphaFoldDB" id="A0A7D5YVW4"/>
<gene>
    <name evidence="1" type="ORF">G6M90_00g070700</name>
</gene>
<name>A0A7D5YVW4_9HYPO</name>
<evidence type="ECO:0000313" key="2">
    <source>
        <dbReference type="Proteomes" id="UP000510686"/>
    </source>
</evidence>
<dbReference type="RefSeq" id="XP_065987237.1">
    <property type="nucleotide sequence ID" value="XM_066130939.1"/>
</dbReference>
<organism evidence="1 2">
    <name type="scientific">Metarhizium brunneum</name>
    <dbReference type="NCBI Taxonomy" id="500148"/>
    <lineage>
        <taxon>Eukaryota</taxon>
        <taxon>Fungi</taxon>
        <taxon>Dikarya</taxon>
        <taxon>Ascomycota</taxon>
        <taxon>Pezizomycotina</taxon>
        <taxon>Sordariomycetes</taxon>
        <taxon>Hypocreomycetidae</taxon>
        <taxon>Hypocreales</taxon>
        <taxon>Clavicipitaceae</taxon>
        <taxon>Metarhizium</taxon>
    </lineage>
</organism>
<keyword evidence="2" id="KW-1185">Reference proteome</keyword>
<dbReference type="EMBL" id="CP058935">
    <property type="protein sequence ID" value="QLI71422.1"/>
    <property type="molecule type" value="Genomic_DNA"/>
</dbReference>
<proteinExistence type="predicted"/>
<accession>A0A7D5YVW4</accession>
<dbReference type="Proteomes" id="UP000510686">
    <property type="component" value="Chromosome 4"/>
</dbReference>
<evidence type="ECO:0000313" key="1">
    <source>
        <dbReference type="EMBL" id="QLI71422.1"/>
    </source>
</evidence>
<sequence length="82" mass="8889">MSSKKALIECVRATAAAAAAAIANQITDEELCLPFNGDKKCKNGRTECIKSRKLTRKAMIECVKDIAKGIVPDDEDPPIWSP</sequence>